<accession>A0A6A6VJD3</accession>
<dbReference type="AlphaFoldDB" id="A0A6A6VJD3"/>
<evidence type="ECO:0000313" key="3">
    <source>
        <dbReference type="Proteomes" id="UP000799440"/>
    </source>
</evidence>
<evidence type="ECO:0000313" key="2">
    <source>
        <dbReference type="EMBL" id="KAF2749227.1"/>
    </source>
</evidence>
<proteinExistence type="predicted"/>
<sequence length="214" mass="23655">MSQPPKRVIVNVLDLNKKPINPDETPQYRRKANGVLFQVSTQNTRGVSLRRIASRDSGIGSSRSSETMYEPQTERTHSAYRPRSSVSKPHPQEAEPLLQTPPNDRPPSQARDTQVGAGMQDPGRHIPGESPLQRLQRIMKYVKEKDPGSPSQSGTPLTSKSLARTAQVVDYENLGHSGNTRSVEGKIEMAGARQGNRGGSRLSDDIWCELGKEY</sequence>
<organism evidence="2 3">
    <name type="scientific">Sporormia fimetaria CBS 119925</name>
    <dbReference type="NCBI Taxonomy" id="1340428"/>
    <lineage>
        <taxon>Eukaryota</taxon>
        <taxon>Fungi</taxon>
        <taxon>Dikarya</taxon>
        <taxon>Ascomycota</taxon>
        <taxon>Pezizomycotina</taxon>
        <taxon>Dothideomycetes</taxon>
        <taxon>Pleosporomycetidae</taxon>
        <taxon>Pleosporales</taxon>
        <taxon>Sporormiaceae</taxon>
        <taxon>Sporormia</taxon>
    </lineage>
</organism>
<dbReference type="EMBL" id="MU006567">
    <property type="protein sequence ID" value="KAF2749227.1"/>
    <property type="molecule type" value="Genomic_DNA"/>
</dbReference>
<protein>
    <submittedName>
        <fullName evidence="2">Uncharacterized protein</fullName>
    </submittedName>
</protein>
<feature type="region of interest" description="Disordered" evidence="1">
    <location>
        <begin position="143"/>
        <end position="162"/>
    </location>
</feature>
<name>A0A6A6VJD3_9PLEO</name>
<feature type="region of interest" description="Disordered" evidence="1">
    <location>
        <begin position="43"/>
        <end position="132"/>
    </location>
</feature>
<keyword evidence="3" id="KW-1185">Reference proteome</keyword>
<dbReference type="Proteomes" id="UP000799440">
    <property type="component" value="Unassembled WGS sequence"/>
</dbReference>
<evidence type="ECO:0000256" key="1">
    <source>
        <dbReference type="SAM" id="MobiDB-lite"/>
    </source>
</evidence>
<gene>
    <name evidence="2" type="ORF">M011DRAFT_485265</name>
</gene>
<feature type="compositionally biased region" description="Low complexity" evidence="1">
    <location>
        <begin position="55"/>
        <end position="65"/>
    </location>
</feature>
<reference evidence="2" key="1">
    <citation type="journal article" date="2020" name="Stud. Mycol.">
        <title>101 Dothideomycetes genomes: a test case for predicting lifestyles and emergence of pathogens.</title>
        <authorList>
            <person name="Haridas S."/>
            <person name="Albert R."/>
            <person name="Binder M."/>
            <person name="Bloem J."/>
            <person name="Labutti K."/>
            <person name="Salamov A."/>
            <person name="Andreopoulos B."/>
            <person name="Baker S."/>
            <person name="Barry K."/>
            <person name="Bills G."/>
            <person name="Bluhm B."/>
            <person name="Cannon C."/>
            <person name="Castanera R."/>
            <person name="Culley D."/>
            <person name="Daum C."/>
            <person name="Ezra D."/>
            <person name="Gonzalez J."/>
            <person name="Henrissat B."/>
            <person name="Kuo A."/>
            <person name="Liang C."/>
            <person name="Lipzen A."/>
            <person name="Lutzoni F."/>
            <person name="Magnuson J."/>
            <person name="Mondo S."/>
            <person name="Nolan M."/>
            <person name="Ohm R."/>
            <person name="Pangilinan J."/>
            <person name="Park H.-J."/>
            <person name="Ramirez L."/>
            <person name="Alfaro M."/>
            <person name="Sun H."/>
            <person name="Tritt A."/>
            <person name="Yoshinaga Y."/>
            <person name="Zwiers L.-H."/>
            <person name="Turgeon B."/>
            <person name="Goodwin S."/>
            <person name="Spatafora J."/>
            <person name="Crous P."/>
            <person name="Grigoriev I."/>
        </authorList>
    </citation>
    <scope>NUCLEOTIDE SEQUENCE</scope>
    <source>
        <strain evidence="2">CBS 119925</strain>
    </source>
</reference>
<feature type="compositionally biased region" description="Polar residues" evidence="1">
    <location>
        <begin position="149"/>
        <end position="162"/>
    </location>
</feature>